<evidence type="ECO:0000313" key="3">
    <source>
        <dbReference type="Proteomes" id="UP001150925"/>
    </source>
</evidence>
<dbReference type="Proteomes" id="UP001150925">
    <property type="component" value="Unassembled WGS sequence"/>
</dbReference>
<keyword evidence="1" id="KW-1133">Transmembrane helix</keyword>
<dbReference type="OrthoDB" id="5680743at2759"/>
<reference evidence="2" key="1">
    <citation type="submission" date="2022-07" db="EMBL/GenBank/DDBJ databases">
        <title>Phylogenomic reconstructions and comparative analyses of Kickxellomycotina fungi.</title>
        <authorList>
            <person name="Reynolds N.K."/>
            <person name="Stajich J.E."/>
            <person name="Barry K."/>
            <person name="Grigoriev I.V."/>
            <person name="Crous P."/>
            <person name="Smith M.E."/>
        </authorList>
    </citation>
    <scope>NUCLEOTIDE SEQUENCE</scope>
    <source>
        <strain evidence="2">RSA 1196</strain>
    </source>
</reference>
<feature type="transmembrane region" description="Helical" evidence="1">
    <location>
        <begin position="100"/>
        <end position="127"/>
    </location>
</feature>
<dbReference type="SUPFAM" id="SSF81321">
    <property type="entry name" value="Family A G protein-coupled receptor-like"/>
    <property type="match status" value="1"/>
</dbReference>
<comment type="caution">
    <text evidence="2">The sequence shown here is derived from an EMBL/GenBank/DDBJ whole genome shotgun (WGS) entry which is preliminary data.</text>
</comment>
<dbReference type="Gene3D" id="1.20.1070.10">
    <property type="entry name" value="Rhodopsin 7-helix transmembrane proteins"/>
    <property type="match status" value="1"/>
</dbReference>
<keyword evidence="3" id="KW-1185">Reference proteome</keyword>
<evidence type="ECO:0000313" key="2">
    <source>
        <dbReference type="EMBL" id="KAJ1956000.1"/>
    </source>
</evidence>
<feature type="transmembrane region" description="Helical" evidence="1">
    <location>
        <begin position="191"/>
        <end position="217"/>
    </location>
</feature>
<gene>
    <name evidence="2" type="ORF">IWQ62_005406</name>
</gene>
<accession>A0A9W8AIW0</accession>
<evidence type="ECO:0008006" key="4">
    <source>
        <dbReference type="Google" id="ProtNLM"/>
    </source>
</evidence>
<dbReference type="EMBL" id="JANBPY010002213">
    <property type="protein sequence ID" value="KAJ1956000.1"/>
    <property type="molecule type" value="Genomic_DNA"/>
</dbReference>
<sequence>MNYLNDFPQSPAYVRFFTWLNFFSSFWFIYSTCMITLDLHLIFFHRLPRQARIRRWYPLIGFSIALLLSIPYLCLSDATINTEGVMMMGYSGSDTTRFFIAWDIVFLFIGNVYSIIVVIAVCIKMFVARSQLRRFSQDRLNNTSSRSLFRNARLIIAYPMVLIIVYVPYVIGSWMYMKAYGDTFTQYWQTVAGYLFSFQGIFSFAIVLFHPIMLATYRERNIELSSMWSRLSRRFWSSPNDKQSDSSTLLFSQFLTTENVSTDKPVADILTCPPQVKTMDMGPGVTGFFNDALGNDGTLSSTAGKYPHEIQGVTVLRMGDCTVNESALEPRNLFIEATTL</sequence>
<organism evidence="2 3">
    <name type="scientific">Dispira parvispora</name>
    <dbReference type="NCBI Taxonomy" id="1520584"/>
    <lineage>
        <taxon>Eukaryota</taxon>
        <taxon>Fungi</taxon>
        <taxon>Fungi incertae sedis</taxon>
        <taxon>Zoopagomycota</taxon>
        <taxon>Kickxellomycotina</taxon>
        <taxon>Dimargaritomycetes</taxon>
        <taxon>Dimargaritales</taxon>
        <taxon>Dimargaritaceae</taxon>
        <taxon>Dispira</taxon>
    </lineage>
</organism>
<feature type="transmembrane region" description="Helical" evidence="1">
    <location>
        <begin position="148"/>
        <end position="171"/>
    </location>
</feature>
<dbReference type="AlphaFoldDB" id="A0A9W8AIW0"/>
<keyword evidence="1" id="KW-0812">Transmembrane</keyword>
<protein>
    <recommendedName>
        <fullName evidence="4">G protein-coupled receptor</fullName>
    </recommendedName>
</protein>
<name>A0A9W8AIW0_9FUNG</name>
<keyword evidence="1" id="KW-0472">Membrane</keyword>
<feature type="transmembrane region" description="Helical" evidence="1">
    <location>
        <begin position="20"/>
        <end position="44"/>
    </location>
</feature>
<feature type="transmembrane region" description="Helical" evidence="1">
    <location>
        <begin position="56"/>
        <end position="80"/>
    </location>
</feature>
<evidence type="ECO:0000256" key="1">
    <source>
        <dbReference type="SAM" id="Phobius"/>
    </source>
</evidence>
<proteinExistence type="predicted"/>